<keyword evidence="2 5" id="KW-0808">Transferase</keyword>
<dbReference type="InterPro" id="IPR036236">
    <property type="entry name" value="Znf_C2H2_sf"/>
</dbReference>
<dbReference type="GO" id="GO:0005524">
    <property type="term" value="F:ATP binding"/>
    <property type="evidence" value="ECO:0007669"/>
    <property type="project" value="UniProtKB-UniRule"/>
</dbReference>
<evidence type="ECO:0000256" key="8">
    <source>
        <dbReference type="SAM" id="MobiDB-lite"/>
    </source>
</evidence>
<name>A0A9P9EV75_9HYPO</name>
<gene>
    <name evidence="9" type="ORF">B0J13DRAFT_554581</name>
</gene>
<dbReference type="Gene3D" id="1.10.20.140">
    <property type="match status" value="1"/>
</dbReference>
<dbReference type="EMBL" id="JAGMUU010000009">
    <property type="protein sequence ID" value="KAH7145914.1"/>
    <property type="molecule type" value="Genomic_DNA"/>
</dbReference>
<dbReference type="Gene3D" id="3.40.50.300">
    <property type="entry name" value="P-loop containing nucleotide triphosphate hydrolases"/>
    <property type="match status" value="1"/>
</dbReference>
<proteinExistence type="inferred from homology"/>
<evidence type="ECO:0000256" key="1">
    <source>
        <dbReference type="ARBA" id="ARBA00005842"/>
    </source>
</evidence>
<evidence type="ECO:0000256" key="4">
    <source>
        <dbReference type="ARBA" id="ARBA00022840"/>
    </source>
</evidence>
<dbReference type="Gene3D" id="3.30.160.60">
    <property type="entry name" value="Classic Zinc Finger"/>
    <property type="match status" value="1"/>
</dbReference>
<dbReference type="GO" id="GO:0005739">
    <property type="term" value="C:mitochondrion"/>
    <property type="evidence" value="ECO:0007669"/>
    <property type="project" value="TreeGrafter"/>
</dbReference>
<organism evidence="9 10">
    <name type="scientific">Dactylonectria estremocensis</name>
    <dbReference type="NCBI Taxonomy" id="1079267"/>
    <lineage>
        <taxon>Eukaryota</taxon>
        <taxon>Fungi</taxon>
        <taxon>Dikarya</taxon>
        <taxon>Ascomycota</taxon>
        <taxon>Pezizomycotina</taxon>
        <taxon>Sordariomycetes</taxon>
        <taxon>Hypocreomycetidae</taxon>
        <taxon>Hypocreales</taxon>
        <taxon>Nectriaceae</taxon>
        <taxon>Dactylonectria</taxon>
    </lineage>
</organism>
<evidence type="ECO:0000313" key="10">
    <source>
        <dbReference type="Proteomes" id="UP000717696"/>
    </source>
</evidence>
<evidence type="ECO:0000313" key="9">
    <source>
        <dbReference type="EMBL" id="KAH7145914.1"/>
    </source>
</evidence>
<comment type="similarity">
    <text evidence="1 5 7">Belongs to the IPP transferase family.</text>
</comment>
<keyword evidence="3 5" id="KW-0547">Nucleotide-binding</keyword>
<dbReference type="Pfam" id="PF01715">
    <property type="entry name" value="IPPT"/>
    <property type="match status" value="1"/>
</dbReference>
<dbReference type="PANTHER" id="PTHR11088">
    <property type="entry name" value="TRNA DIMETHYLALLYLTRANSFERASE"/>
    <property type="match status" value="1"/>
</dbReference>
<comment type="function">
    <text evidence="5">Catalyzes the transfer of a dimethylallyl group onto the adenine at position 37.</text>
</comment>
<dbReference type="GO" id="GO:0052381">
    <property type="term" value="F:tRNA dimethylallyltransferase activity"/>
    <property type="evidence" value="ECO:0007669"/>
    <property type="project" value="UniProtKB-UniRule"/>
</dbReference>
<accession>A0A9P9EV75</accession>
<dbReference type="Proteomes" id="UP000717696">
    <property type="component" value="Unassembled WGS sequence"/>
</dbReference>
<comment type="catalytic activity">
    <reaction evidence="5 6">
        <text>adenosine(37) in tRNA + dimethylallyl diphosphate = N(6)-dimethylallyladenosine(37) in tRNA + diphosphate</text>
        <dbReference type="Rhea" id="RHEA:26482"/>
        <dbReference type="Rhea" id="RHEA-COMP:10162"/>
        <dbReference type="Rhea" id="RHEA-COMP:10375"/>
        <dbReference type="ChEBI" id="CHEBI:33019"/>
        <dbReference type="ChEBI" id="CHEBI:57623"/>
        <dbReference type="ChEBI" id="CHEBI:74411"/>
        <dbReference type="ChEBI" id="CHEBI:74415"/>
        <dbReference type="EC" id="2.5.1.75"/>
    </reaction>
</comment>
<evidence type="ECO:0000256" key="3">
    <source>
        <dbReference type="ARBA" id="ARBA00022741"/>
    </source>
</evidence>
<dbReference type="NCBIfam" id="TIGR00174">
    <property type="entry name" value="miaA"/>
    <property type="match status" value="1"/>
</dbReference>
<dbReference type="SUPFAM" id="SSF57667">
    <property type="entry name" value="beta-beta-alpha zinc fingers"/>
    <property type="match status" value="1"/>
</dbReference>
<keyword evidence="5" id="KW-0963">Cytoplasm</keyword>
<dbReference type="GO" id="GO:0006400">
    <property type="term" value="P:tRNA modification"/>
    <property type="evidence" value="ECO:0007669"/>
    <property type="project" value="TreeGrafter"/>
</dbReference>
<keyword evidence="4 5" id="KW-0067">ATP-binding</keyword>
<sequence>MYSRLRSILGRNVSTMVSALKPPAEPLVVVLGSTGTGKSELAVELATRLNGEVINADAMQLYNGLPIITNKITPAEQRGVPHHLLGHISLDETPWDVDDFKREANEVIRGIRSRGRLPILVGGSQYYVDPLLFKEVILDDLEMDTSASFPILRESCEVMLHELRKVDPVMADRWHPNDRRKIQRSLEIYLRTGKRASDHYAEQQMRKEAAQHDPTDQSPWENLLFWVYSEREVLRTRLDNRVDKMVDGGLLPEVRQLFDFKRQRESVGQTLDMTKGIWQSIGYKQFESYMTAVDEGREEAETDCLKMAALEEMKGATRRYAVYQTRWIRLKQIPRLRDVGPDAINSLYLLDSTDVTRYKDNVVDPAVKLATQFLQGEARAPPIDLSPLAHEVLTQVSNPPTKATPCKRMCEVCHTVLMTEEAWEKHLKSATHRRVLRKKKRTSLVPVEKTTETNEEQDSEGEKSDPDIGSMFSQ</sequence>
<keyword evidence="10" id="KW-1185">Reference proteome</keyword>
<dbReference type="AlphaFoldDB" id="A0A9P9EV75"/>
<feature type="region of interest" description="Disordered" evidence="8">
    <location>
        <begin position="438"/>
        <end position="474"/>
    </location>
</feature>
<evidence type="ECO:0000256" key="7">
    <source>
        <dbReference type="RuleBase" id="RU003785"/>
    </source>
</evidence>
<dbReference type="OrthoDB" id="775260at2759"/>
<dbReference type="InterPro" id="IPR030666">
    <property type="entry name" value="IPP_transferase_euk"/>
</dbReference>
<evidence type="ECO:0000256" key="5">
    <source>
        <dbReference type="PIRNR" id="PIRNR039110"/>
    </source>
</evidence>
<protein>
    <recommendedName>
        <fullName evidence="5 6">tRNA dimethylallyltransferase</fullName>
        <ecNumber evidence="5 6">2.5.1.75</ecNumber>
    </recommendedName>
</protein>
<dbReference type="PIRSF" id="PIRSF039110">
    <property type="entry name" value="IPP_transferase"/>
    <property type="match status" value="1"/>
</dbReference>
<dbReference type="InterPro" id="IPR039657">
    <property type="entry name" value="Dimethylallyltransferase"/>
</dbReference>
<dbReference type="InterPro" id="IPR018022">
    <property type="entry name" value="IPT"/>
</dbReference>
<evidence type="ECO:0000256" key="6">
    <source>
        <dbReference type="RuleBase" id="RU003783"/>
    </source>
</evidence>
<dbReference type="EC" id="2.5.1.75" evidence="5 6"/>
<dbReference type="PANTHER" id="PTHR11088:SF89">
    <property type="entry name" value="TRNA DIMETHYLALLYLTRANSFERASE"/>
    <property type="match status" value="1"/>
</dbReference>
<reference evidence="9" key="1">
    <citation type="journal article" date="2021" name="Nat. Commun.">
        <title>Genetic determinants of endophytism in the Arabidopsis root mycobiome.</title>
        <authorList>
            <person name="Mesny F."/>
            <person name="Miyauchi S."/>
            <person name="Thiergart T."/>
            <person name="Pickel B."/>
            <person name="Atanasova L."/>
            <person name="Karlsson M."/>
            <person name="Huettel B."/>
            <person name="Barry K.W."/>
            <person name="Haridas S."/>
            <person name="Chen C."/>
            <person name="Bauer D."/>
            <person name="Andreopoulos W."/>
            <person name="Pangilinan J."/>
            <person name="LaButti K."/>
            <person name="Riley R."/>
            <person name="Lipzen A."/>
            <person name="Clum A."/>
            <person name="Drula E."/>
            <person name="Henrissat B."/>
            <person name="Kohler A."/>
            <person name="Grigoriev I.V."/>
            <person name="Martin F.M."/>
            <person name="Hacquard S."/>
        </authorList>
    </citation>
    <scope>NUCLEOTIDE SEQUENCE</scope>
    <source>
        <strain evidence="9">MPI-CAGE-AT-0021</strain>
    </source>
</reference>
<dbReference type="HAMAP" id="MF_00185">
    <property type="entry name" value="IPP_trans"/>
    <property type="match status" value="1"/>
</dbReference>
<keyword evidence="5 6" id="KW-0819">tRNA processing</keyword>
<evidence type="ECO:0000256" key="2">
    <source>
        <dbReference type="ARBA" id="ARBA00022679"/>
    </source>
</evidence>
<dbReference type="SUPFAM" id="SSF52540">
    <property type="entry name" value="P-loop containing nucleoside triphosphate hydrolases"/>
    <property type="match status" value="2"/>
</dbReference>
<dbReference type="InterPro" id="IPR027417">
    <property type="entry name" value="P-loop_NTPase"/>
</dbReference>
<comment type="caution">
    <text evidence="9">The sequence shown here is derived from an EMBL/GenBank/DDBJ whole genome shotgun (WGS) entry which is preliminary data.</text>
</comment>